<dbReference type="RefSeq" id="WP_184090794.1">
    <property type="nucleotide sequence ID" value="NZ_AP023367.1"/>
</dbReference>
<sequence length="96" mass="10928">MIPSEIIKLVLLAYFTLMNAAAFIYMGLDKQRARKNQWRIKEKTLFITAILGGSLGAILGMQVFRHKTKHSAFRYGMPAILLLHIVLGLWGWQALL</sequence>
<dbReference type="AlphaFoldDB" id="A0A6S6R1Q9"/>
<evidence type="ECO:0000313" key="1">
    <source>
        <dbReference type="EMBL" id="BCJ93495.1"/>
    </source>
</evidence>
<organism evidence="1 2">
    <name type="scientific">Anaerocolumna cellulosilytica</name>
    <dbReference type="NCBI Taxonomy" id="433286"/>
    <lineage>
        <taxon>Bacteria</taxon>
        <taxon>Bacillati</taxon>
        <taxon>Bacillota</taxon>
        <taxon>Clostridia</taxon>
        <taxon>Lachnospirales</taxon>
        <taxon>Lachnospiraceae</taxon>
        <taxon>Anaerocolumna</taxon>
    </lineage>
</organism>
<dbReference type="Pfam" id="PF06961">
    <property type="entry name" value="DUF1294"/>
    <property type="match status" value="1"/>
</dbReference>
<proteinExistence type="predicted"/>
<accession>A0A6S6R1Q9</accession>
<dbReference type="EMBL" id="AP023367">
    <property type="protein sequence ID" value="BCJ93495.1"/>
    <property type="molecule type" value="Genomic_DNA"/>
</dbReference>
<dbReference type="PIRSF" id="PIRSF002599">
    <property type="entry name" value="Cold_shock_A"/>
    <property type="match status" value="1"/>
</dbReference>
<dbReference type="InterPro" id="IPR012156">
    <property type="entry name" value="Cold_shock_CspA"/>
</dbReference>
<dbReference type="InterPro" id="IPR010718">
    <property type="entry name" value="DUF1294"/>
</dbReference>
<dbReference type="KEGG" id="acel:acsn021_10640"/>
<evidence type="ECO:0000313" key="2">
    <source>
        <dbReference type="Proteomes" id="UP000515561"/>
    </source>
</evidence>
<gene>
    <name evidence="1" type="ORF">acsn021_10640</name>
</gene>
<dbReference type="GO" id="GO:0003676">
    <property type="term" value="F:nucleic acid binding"/>
    <property type="evidence" value="ECO:0007669"/>
    <property type="project" value="InterPro"/>
</dbReference>
<dbReference type="Proteomes" id="UP000515561">
    <property type="component" value="Chromosome"/>
</dbReference>
<protein>
    <submittedName>
        <fullName evidence="1">Uncharacterized protein</fullName>
    </submittedName>
</protein>
<name>A0A6S6R1Q9_9FIRM</name>
<reference evidence="1 2" key="1">
    <citation type="journal article" date="2016" name="Int. J. Syst. Evol. Microbiol.">
        <title>Descriptions of Anaerotaenia torta gen. nov., sp. nov. and Anaerocolumna cellulosilytica gen. nov., sp. nov. isolated from a methanogenic reactor of cattle waste.</title>
        <authorList>
            <person name="Uek A."/>
            <person name="Ohtaki Y."/>
            <person name="Kaku N."/>
            <person name="Ueki K."/>
        </authorList>
    </citation>
    <scope>NUCLEOTIDE SEQUENCE [LARGE SCALE GENOMIC DNA]</scope>
    <source>
        <strain evidence="1 2">SN021</strain>
    </source>
</reference>
<keyword evidence="2" id="KW-1185">Reference proteome</keyword>